<feature type="domain" description="Guanylate cyclase" evidence="7">
    <location>
        <begin position="169"/>
        <end position="296"/>
    </location>
</feature>
<keyword evidence="3" id="KW-0547">Nucleotide-binding</keyword>
<gene>
    <name evidence="8" type="ORF">ON753_25620</name>
</gene>
<dbReference type="SMART" id="SM00044">
    <property type="entry name" value="CYCc"/>
    <property type="match status" value="1"/>
</dbReference>
<dbReference type="InterPro" id="IPR000014">
    <property type="entry name" value="PAS"/>
</dbReference>
<comment type="subcellular location">
    <subcellularLocation>
        <location evidence="1">Membrane</location>
    </subcellularLocation>
</comment>
<organism evidence="8 9">
    <name type="scientific">Roseibium salinum</name>
    <dbReference type="NCBI Taxonomy" id="1604349"/>
    <lineage>
        <taxon>Bacteria</taxon>
        <taxon>Pseudomonadati</taxon>
        <taxon>Pseudomonadota</taxon>
        <taxon>Alphaproteobacteria</taxon>
        <taxon>Hyphomicrobiales</taxon>
        <taxon>Stappiaceae</taxon>
        <taxon>Roseibium</taxon>
    </lineage>
</organism>
<keyword evidence="9" id="KW-1185">Reference proteome</keyword>
<dbReference type="PANTHER" id="PTHR11920">
    <property type="entry name" value="GUANYLYL CYCLASE"/>
    <property type="match status" value="1"/>
</dbReference>
<evidence type="ECO:0000256" key="4">
    <source>
        <dbReference type="ARBA" id="ARBA00022989"/>
    </source>
</evidence>
<dbReference type="Pfam" id="PF13188">
    <property type="entry name" value="PAS_8"/>
    <property type="match status" value="1"/>
</dbReference>
<evidence type="ECO:0000259" key="7">
    <source>
        <dbReference type="PROSITE" id="PS50125"/>
    </source>
</evidence>
<dbReference type="InterPro" id="IPR001054">
    <property type="entry name" value="A/G_cyclase"/>
</dbReference>
<evidence type="ECO:0000256" key="6">
    <source>
        <dbReference type="ARBA" id="ARBA00023239"/>
    </source>
</evidence>
<dbReference type="InterPro" id="IPR029787">
    <property type="entry name" value="Nucleotide_cyclase"/>
</dbReference>
<protein>
    <submittedName>
        <fullName evidence="8">Adenylate/guanylate cyclase domain-containing protein</fullName>
    </submittedName>
</protein>
<evidence type="ECO:0000256" key="1">
    <source>
        <dbReference type="ARBA" id="ARBA00004370"/>
    </source>
</evidence>
<comment type="caution">
    <text evidence="8">The sequence shown here is derived from an EMBL/GenBank/DDBJ whole genome shotgun (WGS) entry which is preliminary data.</text>
</comment>
<keyword evidence="4" id="KW-1133">Transmembrane helix</keyword>
<reference evidence="8 9" key="1">
    <citation type="journal article" date="2016" name="Int. J. Syst. Evol. Microbiol.">
        <title>Labrenzia salina sp. nov., isolated from the rhizosphere of the halophyte Arthrocnemum macrostachyum.</title>
        <authorList>
            <person name="Camacho M."/>
            <person name="Redondo-Gomez S."/>
            <person name="Rodriguez-Llorente I."/>
            <person name="Rohde M."/>
            <person name="Sproer C."/>
            <person name="Schumann P."/>
            <person name="Klenk H.P."/>
            <person name="Montero-Calasanz M.D.C."/>
        </authorList>
    </citation>
    <scope>NUCLEOTIDE SEQUENCE [LARGE SCALE GENOMIC DNA]</scope>
    <source>
        <strain evidence="8 9">DSM 29163</strain>
    </source>
</reference>
<dbReference type="SUPFAM" id="SSF55073">
    <property type="entry name" value="Nucleotide cyclase"/>
    <property type="match status" value="1"/>
</dbReference>
<sequence length="353" mass="39330">MSIEAINEQLLRAIGVGVALLDLKEFKFRFHNDTFAEWFGEPDADARLTDFFSSLDPEALREALSDGGRFATETTFKVKRRTMTVAMDFNRALDGGERIAVLVCQNITRIKELESMIDSYSMMVERNTRELKREKEQVEKLLLNMMPRSVYEEYKTFGVVTPRLYDPVSVLTLDFCGFGDMVATLDPGVIVSELNDIYSAFDRIGEQFGCERIKTIGDAYITVSGMPDAAPDHAMSVANAAIRFLRYLKQRNGSHPVQWQCRIGISTGAVIGSVVGVQKYIYDVFGPAVTRALRIRGHAGPMSVAADGEIAQLVEAKFNRISMGPRELVGGTETEIFRMEAVADQPQTYGSQS</sequence>
<dbReference type="RefSeq" id="WP_265966827.1">
    <property type="nucleotide sequence ID" value="NZ_JAPEVI010000003.1"/>
</dbReference>
<evidence type="ECO:0000256" key="3">
    <source>
        <dbReference type="ARBA" id="ARBA00022741"/>
    </source>
</evidence>
<dbReference type="EMBL" id="JAPEVI010000003">
    <property type="protein sequence ID" value="MCX2725697.1"/>
    <property type="molecule type" value="Genomic_DNA"/>
</dbReference>
<accession>A0ABT3R8Q2</accession>
<evidence type="ECO:0000313" key="8">
    <source>
        <dbReference type="EMBL" id="MCX2725697.1"/>
    </source>
</evidence>
<dbReference type="Gene3D" id="3.30.70.1230">
    <property type="entry name" value="Nucleotide cyclase"/>
    <property type="match status" value="1"/>
</dbReference>
<dbReference type="InterPro" id="IPR050401">
    <property type="entry name" value="Cyclic_nucleotide_synthase"/>
</dbReference>
<evidence type="ECO:0000313" key="9">
    <source>
        <dbReference type="Proteomes" id="UP001300261"/>
    </source>
</evidence>
<dbReference type="Pfam" id="PF00211">
    <property type="entry name" value="Guanylate_cyc"/>
    <property type="match status" value="1"/>
</dbReference>
<dbReference type="InterPro" id="IPR035965">
    <property type="entry name" value="PAS-like_dom_sf"/>
</dbReference>
<dbReference type="SUPFAM" id="SSF55785">
    <property type="entry name" value="PYP-like sensor domain (PAS domain)"/>
    <property type="match status" value="1"/>
</dbReference>
<name>A0ABT3R8Q2_9HYPH</name>
<evidence type="ECO:0000256" key="2">
    <source>
        <dbReference type="ARBA" id="ARBA00022692"/>
    </source>
</evidence>
<dbReference type="Proteomes" id="UP001300261">
    <property type="component" value="Unassembled WGS sequence"/>
</dbReference>
<dbReference type="Gene3D" id="3.30.450.20">
    <property type="entry name" value="PAS domain"/>
    <property type="match status" value="1"/>
</dbReference>
<evidence type="ECO:0000256" key="5">
    <source>
        <dbReference type="ARBA" id="ARBA00023136"/>
    </source>
</evidence>
<keyword evidence="5" id="KW-0472">Membrane</keyword>
<dbReference type="PROSITE" id="PS50125">
    <property type="entry name" value="GUANYLATE_CYCLASE_2"/>
    <property type="match status" value="1"/>
</dbReference>
<dbReference type="CDD" id="cd07302">
    <property type="entry name" value="CHD"/>
    <property type="match status" value="1"/>
</dbReference>
<keyword evidence="2" id="KW-0812">Transmembrane</keyword>
<dbReference type="PANTHER" id="PTHR11920:SF335">
    <property type="entry name" value="GUANYLATE CYCLASE"/>
    <property type="match status" value="1"/>
</dbReference>
<proteinExistence type="predicted"/>
<keyword evidence="6" id="KW-0456">Lyase</keyword>